<dbReference type="EMBL" id="RDRB01000014">
    <property type="protein sequence ID" value="ROT95902.1"/>
    <property type="molecule type" value="Genomic_DNA"/>
</dbReference>
<protein>
    <submittedName>
        <fullName evidence="1">DUF2927 domain-containing protein</fullName>
    </submittedName>
</protein>
<accession>A0A3N2QL34</accession>
<dbReference type="OrthoDB" id="7823193at2"/>
<name>A0A3N2QL34_9RHOB</name>
<reference evidence="1 2" key="1">
    <citation type="submission" date="2018-10" db="EMBL/GenBank/DDBJ databases">
        <title>Histidinibacterium lentulum gen. nov., sp. nov., a marine bacterium from the culture broth of Picochlorum sp. 122.</title>
        <authorList>
            <person name="Wang G."/>
        </authorList>
    </citation>
    <scope>NUCLEOTIDE SEQUENCE [LARGE SCALE GENOMIC DNA]</scope>
    <source>
        <strain evidence="1 2">B17</strain>
    </source>
</reference>
<dbReference type="PROSITE" id="PS51257">
    <property type="entry name" value="PROKAR_LIPOPROTEIN"/>
    <property type="match status" value="1"/>
</dbReference>
<dbReference type="AlphaFoldDB" id="A0A3N2QL34"/>
<sequence>MRSLLAVAAVSLASCAPLDSTATRAPALDSTLPAMQSFAPTPAQPPMRSNSQIAQDFLDLAFMMESGRPVPMLTRYEGLITVRTTGATSPTLERDLALLLQRLRREAGLNIEATAAPGANITIEALPSAALQRAVPRAACFVVPNVSSWEEFNRLRRSPQLDWTTLPRRDRAAIFVPSDAAPQEIRDCLHEELAQALGPLNDLYRLPDSVFNDDNIHAVLTGFDMLILKVHYAPEFRNGMSRAEVARRLPGVLARLNPAGERGGQGSTGGISRDWINAMQIALSPGDTPGRRREAAARAVRLANTFGWSGAREGFAHYAYGRLMVGYDDAHAQAAFMASAEAYAQSPTTRIHSAHVAVQLAAFEMRRGNGAGVLEIVVPEIPVARAHENAALMSTLMMFQAEALEMTGRFDEARAVRLDSLSWARYGFGSDANVRARQREISGLRPATRT</sequence>
<dbReference type="RefSeq" id="WP_123644050.1">
    <property type="nucleotide sequence ID" value="NZ_ML119093.1"/>
</dbReference>
<organism evidence="1 2">
    <name type="scientific">Histidinibacterium lentulum</name>
    <dbReference type="NCBI Taxonomy" id="2480588"/>
    <lineage>
        <taxon>Bacteria</taxon>
        <taxon>Pseudomonadati</taxon>
        <taxon>Pseudomonadota</taxon>
        <taxon>Alphaproteobacteria</taxon>
        <taxon>Rhodobacterales</taxon>
        <taxon>Paracoccaceae</taxon>
        <taxon>Histidinibacterium</taxon>
    </lineage>
</organism>
<gene>
    <name evidence="1" type="ORF">EAT49_19800</name>
</gene>
<evidence type="ECO:0000313" key="1">
    <source>
        <dbReference type="EMBL" id="ROT95902.1"/>
    </source>
</evidence>
<proteinExistence type="predicted"/>
<keyword evidence="2" id="KW-1185">Reference proteome</keyword>
<dbReference type="Proteomes" id="UP000268016">
    <property type="component" value="Unassembled WGS sequence"/>
</dbReference>
<dbReference type="Pfam" id="PF11150">
    <property type="entry name" value="DUF2927"/>
    <property type="match status" value="1"/>
</dbReference>
<comment type="caution">
    <text evidence="1">The sequence shown here is derived from an EMBL/GenBank/DDBJ whole genome shotgun (WGS) entry which is preliminary data.</text>
</comment>
<dbReference type="InterPro" id="IPR021323">
    <property type="entry name" value="DUF2927"/>
</dbReference>
<evidence type="ECO:0000313" key="2">
    <source>
        <dbReference type="Proteomes" id="UP000268016"/>
    </source>
</evidence>